<feature type="compositionally biased region" description="Basic and acidic residues" evidence="1">
    <location>
        <begin position="43"/>
        <end position="67"/>
    </location>
</feature>
<name>A0ABQ0SH51_NOVHA</name>
<protein>
    <submittedName>
        <fullName evidence="2">Uncharacterized protein</fullName>
    </submittedName>
</protein>
<feature type="region of interest" description="Disordered" evidence="1">
    <location>
        <begin position="40"/>
        <end position="75"/>
    </location>
</feature>
<comment type="caution">
    <text evidence="2">The sequence shown here is derived from an EMBL/GenBank/DDBJ whole genome shotgun (WGS) entry which is preliminary data.</text>
</comment>
<dbReference type="EMBL" id="BJNN01000121">
    <property type="protein sequence ID" value="GEC64463.1"/>
    <property type="molecule type" value="Genomic_DNA"/>
</dbReference>
<gene>
    <name evidence="2" type="ORF">GHA01_23120</name>
</gene>
<dbReference type="Proteomes" id="UP000319478">
    <property type="component" value="Unassembled WGS sequence"/>
</dbReference>
<evidence type="ECO:0000313" key="2">
    <source>
        <dbReference type="EMBL" id="GEC64463.1"/>
    </source>
</evidence>
<sequence>MSLNVGSFIEMVSGRRTKTIHETSGGAAGVFRSRRIVPAKKWARQDDGKAGRKEKEKARANVDRPDVDGTLTATRDDAAMPDAALWYRHRAVAVPPADDAHAASNRG</sequence>
<evidence type="ECO:0000313" key="3">
    <source>
        <dbReference type="Proteomes" id="UP000319478"/>
    </source>
</evidence>
<proteinExistence type="predicted"/>
<evidence type="ECO:0000256" key="1">
    <source>
        <dbReference type="SAM" id="MobiDB-lite"/>
    </source>
</evidence>
<reference evidence="2 3" key="1">
    <citation type="submission" date="2019-06" db="EMBL/GenBank/DDBJ databases">
        <title>Whole genome shotgun sequence of Komagataeibacter hansenii NBRC 14820.</title>
        <authorList>
            <person name="Hosoyama A."/>
            <person name="Uohara A."/>
            <person name="Ohji S."/>
            <person name="Ichikawa N."/>
        </authorList>
    </citation>
    <scope>NUCLEOTIDE SEQUENCE [LARGE SCALE GENOMIC DNA]</scope>
    <source>
        <strain evidence="2 3">NBRC 14820</strain>
    </source>
</reference>
<organism evidence="2 3">
    <name type="scientific">Novacetimonas hansenii</name>
    <name type="common">Komagataeibacter hansenii</name>
    <dbReference type="NCBI Taxonomy" id="436"/>
    <lineage>
        <taxon>Bacteria</taxon>
        <taxon>Pseudomonadati</taxon>
        <taxon>Pseudomonadota</taxon>
        <taxon>Alphaproteobacteria</taxon>
        <taxon>Acetobacterales</taxon>
        <taxon>Acetobacteraceae</taxon>
        <taxon>Novacetimonas</taxon>
    </lineage>
</organism>
<accession>A0ABQ0SH51</accession>
<keyword evidence="3" id="KW-1185">Reference proteome</keyword>